<keyword evidence="6 10" id="KW-0812">Transmembrane</keyword>
<dbReference type="STRING" id="398512.Bccel_3647"/>
<evidence type="ECO:0000256" key="5">
    <source>
        <dbReference type="ARBA" id="ARBA00022500"/>
    </source>
</evidence>
<evidence type="ECO:0000256" key="11">
    <source>
        <dbReference type="SAM" id="Coils"/>
    </source>
</evidence>
<keyword evidence="7 10" id="KW-0283">Flagellar rotation</keyword>
<comment type="subcellular location">
    <subcellularLocation>
        <location evidence="2">Cell membrane</location>
        <topology evidence="2">Single-pass membrane protein</topology>
    </subcellularLocation>
</comment>
<keyword evidence="4 10" id="KW-1003">Cell membrane</keyword>
<dbReference type="OrthoDB" id="1739113at2"/>
<dbReference type="Proteomes" id="UP000036923">
    <property type="component" value="Unassembled WGS sequence"/>
</dbReference>
<dbReference type="EMBL" id="LGTC01000001">
    <property type="protein sequence ID" value="KNY28373.1"/>
    <property type="molecule type" value="Genomic_DNA"/>
</dbReference>
<comment type="caution">
    <text evidence="12">The sequence shown here is derived from an EMBL/GenBank/DDBJ whole genome shotgun (WGS) entry which is preliminary data.</text>
</comment>
<name>A0A0L6JRG5_9FIRM</name>
<accession>A0A0L6JRG5</accession>
<evidence type="ECO:0000256" key="10">
    <source>
        <dbReference type="RuleBase" id="RU364125"/>
    </source>
</evidence>
<evidence type="ECO:0000256" key="8">
    <source>
        <dbReference type="ARBA" id="ARBA00022989"/>
    </source>
</evidence>
<keyword evidence="12" id="KW-0966">Cell projection</keyword>
<evidence type="ECO:0000256" key="9">
    <source>
        <dbReference type="ARBA" id="ARBA00023136"/>
    </source>
</evidence>
<sequence length="172" mass="19269" precursor="true">MGGKGSFFILLVVIAFLSLSLAVLAIYVFVFGGNSGKETKVVQTVTVSAPKDSDLAEMALFEGDKIFNLKASPQSQEEKSLAAIRVSIKLKYFIKVEGIKDVAVKLKAYESEMRELVGNYFLNMTLDEVAKPETKEKAKKELKQQINELLLESEIIKTDLVYSVVLEDWFYQ</sequence>
<dbReference type="GO" id="GO:0009425">
    <property type="term" value="C:bacterial-type flagellum basal body"/>
    <property type="evidence" value="ECO:0007669"/>
    <property type="project" value="InterPro"/>
</dbReference>
<evidence type="ECO:0000256" key="6">
    <source>
        <dbReference type="ARBA" id="ARBA00022692"/>
    </source>
</evidence>
<dbReference type="eggNOG" id="ENOG5032X05">
    <property type="taxonomic scope" value="Bacteria"/>
</dbReference>
<evidence type="ECO:0000256" key="4">
    <source>
        <dbReference type="ARBA" id="ARBA00022475"/>
    </source>
</evidence>
<dbReference type="AlphaFoldDB" id="A0A0L6JRG5"/>
<keyword evidence="13" id="KW-1185">Reference proteome</keyword>
<protein>
    <recommendedName>
        <fullName evidence="10">Flagellar protein FliL</fullName>
    </recommendedName>
</protein>
<keyword evidence="12" id="KW-0282">Flagellum</keyword>
<dbReference type="GO" id="GO:0006935">
    <property type="term" value="P:chemotaxis"/>
    <property type="evidence" value="ECO:0007669"/>
    <property type="project" value="UniProtKB-KW"/>
</dbReference>
<proteinExistence type="inferred from homology"/>
<dbReference type="GO" id="GO:0005886">
    <property type="term" value="C:plasma membrane"/>
    <property type="evidence" value="ECO:0007669"/>
    <property type="project" value="UniProtKB-SubCell"/>
</dbReference>
<organism evidence="12 13">
    <name type="scientific">Pseudobacteroides cellulosolvens ATCC 35603 = DSM 2933</name>
    <dbReference type="NCBI Taxonomy" id="398512"/>
    <lineage>
        <taxon>Bacteria</taxon>
        <taxon>Bacillati</taxon>
        <taxon>Bacillota</taxon>
        <taxon>Clostridia</taxon>
        <taxon>Eubacteriales</taxon>
        <taxon>Oscillospiraceae</taxon>
        <taxon>Pseudobacteroides</taxon>
    </lineage>
</organism>
<comment type="similarity">
    <text evidence="3 10">Belongs to the FliL family.</text>
</comment>
<gene>
    <name evidence="12" type="ORF">Bccel_3647</name>
</gene>
<dbReference type="GO" id="GO:0071973">
    <property type="term" value="P:bacterial-type flagellum-dependent cell motility"/>
    <property type="evidence" value="ECO:0007669"/>
    <property type="project" value="InterPro"/>
</dbReference>
<evidence type="ECO:0000256" key="7">
    <source>
        <dbReference type="ARBA" id="ARBA00022779"/>
    </source>
</evidence>
<dbReference type="Pfam" id="PF03748">
    <property type="entry name" value="FliL"/>
    <property type="match status" value="1"/>
</dbReference>
<evidence type="ECO:0000313" key="13">
    <source>
        <dbReference type="Proteomes" id="UP000036923"/>
    </source>
</evidence>
<keyword evidence="12" id="KW-0969">Cilium</keyword>
<keyword evidence="9 10" id="KW-0472">Membrane</keyword>
<evidence type="ECO:0000256" key="1">
    <source>
        <dbReference type="ARBA" id="ARBA00002254"/>
    </source>
</evidence>
<comment type="function">
    <text evidence="1 10">Controls the rotational direction of flagella during chemotaxis.</text>
</comment>
<feature type="transmembrane region" description="Helical" evidence="10">
    <location>
        <begin position="6"/>
        <end position="30"/>
    </location>
</feature>
<evidence type="ECO:0000256" key="3">
    <source>
        <dbReference type="ARBA" id="ARBA00008281"/>
    </source>
</evidence>
<keyword evidence="8 10" id="KW-1133">Transmembrane helix</keyword>
<keyword evidence="5 10" id="KW-0145">Chemotaxis</keyword>
<feature type="coiled-coil region" evidence="11">
    <location>
        <begin position="99"/>
        <end position="159"/>
    </location>
</feature>
<dbReference type="RefSeq" id="WP_036938669.1">
    <property type="nucleotide sequence ID" value="NZ_JQKC01000007.1"/>
</dbReference>
<reference evidence="13" key="1">
    <citation type="submission" date="2015-07" db="EMBL/GenBank/DDBJ databases">
        <title>Near-Complete Genome Sequence of the Cellulolytic Bacterium Bacteroides (Pseudobacteroides) cellulosolvens ATCC 35603.</title>
        <authorList>
            <person name="Dassa B."/>
            <person name="Utturkar S.M."/>
            <person name="Klingeman D.M."/>
            <person name="Hurt R.A."/>
            <person name="Keller M."/>
            <person name="Xu J."/>
            <person name="Reddy Y.H.K."/>
            <person name="Borovok I."/>
            <person name="Grinberg I.R."/>
            <person name="Lamed R."/>
            <person name="Zhivin O."/>
            <person name="Bayer E.A."/>
            <person name="Brown S.D."/>
        </authorList>
    </citation>
    <scope>NUCLEOTIDE SEQUENCE [LARGE SCALE GENOMIC DNA]</scope>
    <source>
        <strain evidence="13">DSM 2933</strain>
    </source>
</reference>
<keyword evidence="11" id="KW-0175">Coiled coil</keyword>
<evidence type="ECO:0000313" key="12">
    <source>
        <dbReference type="EMBL" id="KNY28373.1"/>
    </source>
</evidence>
<dbReference type="InterPro" id="IPR005503">
    <property type="entry name" value="FliL"/>
</dbReference>
<evidence type="ECO:0000256" key="2">
    <source>
        <dbReference type="ARBA" id="ARBA00004162"/>
    </source>
</evidence>